<keyword evidence="4 10" id="KW-0808">Transferase</keyword>
<dbReference type="SUPFAM" id="SSF52540">
    <property type="entry name" value="P-loop containing nucleoside triphosphate hydrolases"/>
    <property type="match status" value="1"/>
</dbReference>
<evidence type="ECO:0000256" key="13">
    <source>
        <dbReference type="RuleBase" id="RU003785"/>
    </source>
</evidence>
<dbReference type="InterPro" id="IPR039657">
    <property type="entry name" value="Dimethylallyltransferase"/>
</dbReference>
<evidence type="ECO:0000256" key="2">
    <source>
        <dbReference type="ARBA" id="ARBA00003213"/>
    </source>
</evidence>
<evidence type="ECO:0000256" key="12">
    <source>
        <dbReference type="RuleBase" id="RU003784"/>
    </source>
</evidence>
<dbReference type="HAMAP" id="MF_00185">
    <property type="entry name" value="IPP_trans"/>
    <property type="match status" value="1"/>
</dbReference>
<dbReference type="Gene3D" id="1.10.20.140">
    <property type="match status" value="1"/>
</dbReference>
<feature type="site" description="Interaction with substrate tRNA" evidence="10">
    <location>
        <position position="103"/>
    </location>
</feature>
<evidence type="ECO:0000256" key="4">
    <source>
        <dbReference type="ARBA" id="ARBA00022679"/>
    </source>
</evidence>
<dbReference type="InterPro" id="IPR018022">
    <property type="entry name" value="IPT"/>
</dbReference>
<evidence type="ECO:0000256" key="3">
    <source>
        <dbReference type="ARBA" id="ARBA00005842"/>
    </source>
</evidence>
<comment type="catalytic activity">
    <reaction evidence="9 10 11">
        <text>adenosine(37) in tRNA + dimethylallyl diphosphate = N(6)-dimethylallyladenosine(37) in tRNA + diphosphate</text>
        <dbReference type="Rhea" id="RHEA:26482"/>
        <dbReference type="Rhea" id="RHEA-COMP:10162"/>
        <dbReference type="Rhea" id="RHEA-COMP:10375"/>
        <dbReference type="ChEBI" id="CHEBI:33019"/>
        <dbReference type="ChEBI" id="CHEBI:57623"/>
        <dbReference type="ChEBI" id="CHEBI:74411"/>
        <dbReference type="ChEBI" id="CHEBI:74415"/>
        <dbReference type="EC" id="2.5.1.75"/>
    </reaction>
</comment>
<evidence type="ECO:0000256" key="9">
    <source>
        <dbReference type="ARBA" id="ARBA00049563"/>
    </source>
</evidence>
<evidence type="ECO:0000256" key="10">
    <source>
        <dbReference type="HAMAP-Rule" id="MF_00185"/>
    </source>
</evidence>
<dbReference type="EMBL" id="BFBB01000004">
    <property type="protein sequence ID" value="GBF50306.1"/>
    <property type="molecule type" value="Genomic_DNA"/>
</dbReference>
<dbReference type="EC" id="2.5.1.75" evidence="10"/>
<keyword evidence="8 10" id="KW-0460">Magnesium</keyword>
<comment type="cofactor">
    <cofactor evidence="1 10">
        <name>Mg(2+)</name>
        <dbReference type="ChEBI" id="CHEBI:18420"/>
    </cofactor>
</comment>
<proteinExistence type="inferred from homology"/>
<feature type="binding site" evidence="10">
    <location>
        <begin position="15"/>
        <end position="20"/>
    </location>
    <ligand>
        <name>substrate</name>
    </ligand>
</feature>
<dbReference type="RefSeq" id="WP_244594338.1">
    <property type="nucleotide sequence ID" value="NZ_BFBB01000004.1"/>
</dbReference>
<dbReference type="PANTHER" id="PTHR11088">
    <property type="entry name" value="TRNA DIMETHYLALLYLTRANSFERASE"/>
    <property type="match status" value="1"/>
</dbReference>
<accession>A0A2P2E0G8</accession>
<evidence type="ECO:0000256" key="11">
    <source>
        <dbReference type="RuleBase" id="RU003783"/>
    </source>
</evidence>
<comment type="caution">
    <text evidence="10">Lacks conserved residue(s) required for the propagation of feature annotation.</text>
</comment>
<keyword evidence="5 10" id="KW-0819">tRNA processing</keyword>
<comment type="caution">
    <text evidence="14">The sequence shown here is derived from an EMBL/GenBank/DDBJ whole genome shotgun (WGS) entry which is preliminary data.</text>
</comment>
<evidence type="ECO:0000256" key="5">
    <source>
        <dbReference type="ARBA" id="ARBA00022694"/>
    </source>
</evidence>
<gene>
    <name evidence="10 14" type="primary">miaA</name>
    <name evidence="14" type="ORF">LPTSP4_18310</name>
</gene>
<name>A0A2P2E0G8_9LEPT</name>
<dbReference type="Gene3D" id="3.40.50.300">
    <property type="entry name" value="P-loop containing nucleotide triphosphate hydrolases"/>
    <property type="match status" value="1"/>
</dbReference>
<feature type="region of interest" description="Interaction with substrate tRNA" evidence="10">
    <location>
        <begin position="37"/>
        <end position="40"/>
    </location>
</feature>
<dbReference type="GO" id="GO:0005524">
    <property type="term" value="F:ATP binding"/>
    <property type="evidence" value="ECO:0007669"/>
    <property type="project" value="UniProtKB-UniRule"/>
</dbReference>
<dbReference type="GO" id="GO:0052381">
    <property type="term" value="F:tRNA dimethylallyltransferase activity"/>
    <property type="evidence" value="ECO:0007669"/>
    <property type="project" value="UniProtKB-UniRule"/>
</dbReference>
<dbReference type="GO" id="GO:0006400">
    <property type="term" value="P:tRNA modification"/>
    <property type="evidence" value="ECO:0007669"/>
    <property type="project" value="TreeGrafter"/>
</dbReference>
<keyword evidence="7 10" id="KW-0067">ATP-binding</keyword>
<dbReference type="InterPro" id="IPR027417">
    <property type="entry name" value="P-loop_NTPase"/>
</dbReference>
<dbReference type="NCBIfam" id="TIGR00174">
    <property type="entry name" value="miaA"/>
    <property type="match status" value="1"/>
</dbReference>
<feature type="binding site" evidence="10">
    <location>
        <begin position="13"/>
        <end position="20"/>
    </location>
    <ligand>
        <name>ATP</name>
        <dbReference type="ChEBI" id="CHEBI:30616"/>
    </ligand>
</feature>
<dbReference type="AlphaFoldDB" id="A0A2P2E0G8"/>
<reference evidence="14 15" key="1">
    <citation type="submission" date="2018-02" db="EMBL/GenBank/DDBJ databases">
        <title>Novel Leptospira species isolated from soil and water in Japan.</title>
        <authorList>
            <person name="Nakao R."/>
            <person name="Masuzawa T."/>
        </authorList>
    </citation>
    <scope>NUCLEOTIDE SEQUENCE [LARGE SCALE GENOMIC DNA]</scope>
    <source>
        <strain evidence="14 15">YH101</strain>
    </source>
</reference>
<protein>
    <recommendedName>
        <fullName evidence="10">tRNA dimethylallyltransferase</fullName>
        <ecNumber evidence="10">2.5.1.75</ecNumber>
    </recommendedName>
    <alternativeName>
        <fullName evidence="10">Dimethylallyl diphosphate:tRNA dimethylallyltransferase</fullName>
        <shortName evidence="10">DMAPP:tRNA dimethylallyltransferase</shortName>
        <shortName evidence="10">DMATase</shortName>
    </alternativeName>
    <alternativeName>
        <fullName evidence="10">Isopentenyl-diphosphate:tRNA isopentenyltransferase</fullName>
        <shortName evidence="10">IPP transferase</shortName>
        <shortName evidence="10">IPPT</shortName>
        <shortName evidence="10">IPTase</shortName>
    </alternativeName>
</protein>
<dbReference type="PANTHER" id="PTHR11088:SF60">
    <property type="entry name" value="TRNA DIMETHYLALLYLTRANSFERASE"/>
    <property type="match status" value="1"/>
</dbReference>
<keyword evidence="6 10" id="KW-0547">Nucleotide-binding</keyword>
<comment type="subunit">
    <text evidence="10">Monomer.</text>
</comment>
<evidence type="ECO:0000313" key="15">
    <source>
        <dbReference type="Proteomes" id="UP000245133"/>
    </source>
</evidence>
<comment type="function">
    <text evidence="2 10 12">Catalyzes the transfer of a dimethylallyl group onto the adenine at position 37 in tRNAs that read codons beginning with uridine, leading to the formation of N6-(dimethylallyl)adenosine (i(6)A).</text>
</comment>
<evidence type="ECO:0000256" key="1">
    <source>
        <dbReference type="ARBA" id="ARBA00001946"/>
    </source>
</evidence>
<organism evidence="14 15">
    <name type="scientific">Leptospira ryugenii</name>
    <dbReference type="NCBI Taxonomy" id="1917863"/>
    <lineage>
        <taxon>Bacteria</taxon>
        <taxon>Pseudomonadati</taxon>
        <taxon>Spirochaetota</taxon>
        <taxon>Spirochaetia</taxon>
        <taxon>Leptospirales</taxon>
        <taxon>Leptospiraceae</taxon>
        <taxon>Leptospira</taxon>
    </lineage>
</organism>
<dbReference type="Proteomes" id="UP000245133">
    <property type="component" value="Unassembled WGS sequence"/>
</dbReference>
<comment type="similarity">
    <text evidence="3 10 13">Belongs to the IPP transferase family.</text>
</comment>
<dbReference type="Pfam" id="PF01715">
    <property type="entry name" value="IPPT"/>
    <property type="match status" value="1"/>
</dbReference>
<evidence type="ECO:0000313" key="14">
    <source>
        <dbReference type="EMBL" id="GBF50306.1"/>
    </source>
</evidence>
<evidence type="ECO:0000256" key="8">
    <source>
        <dbReference type="ARBA" id="ARBA00022842"/>
    </source>
</evidence>
<evidence type="ECO:0000256" key="6">
    <source>
        <dbReference type="ARBA" id="ARBA00022741"/>
    </source>
</evidence>
<sequence>MYRLQKQMLVLAGPTGSGKTSLVCSLNPQIFEVVSFDSRQIYQELSIGTTCPTEDELVQMPHHLVQCIPPTDTMNAGDYSILAKKAVQTIFDKGKIPILVTGSGFYLRAFLQGMFPVPKIPEETKEIAKNMDYAEAIHYLREKDPIALSEIQTSDHYRLKRILEVVLTGARWSEVSKQTVGGFLEENPGLKIQGYWLDWPREELYRRIGKRVLGIYEGMLDETMRVAEQFGADCPGLRSLGYNFALDFLQGAIDTNAFIESLAQAHRNYAKRQITWFRKDPLLQANRWEDVFSEWKNIEKI</sequence>
<evidence type="ECO:0000256" key="7">
    <source>
        <dbReference type="ARBA" id="ARBA00022840"/>
    </source>
</evidence>
<keyword evidence="15" id="KW-1185">Reference proteome</keyword>